<comment type="pathway">
    <text evidence="2">Carbohydrate acid metabolism; 2-dehydro-3-deoxy-D-gluconate degradation; D-glyceraldehyde 3-phosphate and pyruvate from 2-dehydro-3-deoxy-D-gluconate: step 2/2.</text>
</comment>
<keyword evidence="6" id="KW-0456">Lyase</keyword>
<dbReference type="SUPFAM" id="SSF51569">
    <property type="entry name" value="Aldolase"/>
    <property type="match status" value="1"/>
</dbReference>
<evidence type="ECO:0000256" key="8">
    <source>
        <dbReference type="ARBA" id="ARBA00023277"/>
    </source>
</evidence>
<protein>
    <recommendedName>
        <fullName evidence="5">2-dehydro-3-deoxy-phosphogluconate aldolase</fullName>
        <ecNumber evidence="5">4.1.2.14</ecNumber>
    </recommendedName>
</protein>
<evidence type="ECO:0000256" key="4">
    <source>
        <dbReference type="ARBA" id="ARBA00011233"/>
    </source>
</evidence>
<evidence type="ECO:0000256" key="3">
    <source>
        <dbReference type="ARBA" id="ARBA00006906"/>
    </source>
</evidence>
<comment type="similarity">
    <text evidence="3">Belongs to the KHG/KDPG aldolase family.</text>
</comment>
<dbReference type="AlphaFoldDB" id="A0A316FQB1"/>
<dbReference type="Proteomes" id="UP000245790">
    <property type="component" value="Unassembled WGS sequence"/>
</dbReference>
<dbReference type="PANTHER" id="PTHR30246">
    <property type="entry name" value="2-KETO-3-DEOXY-6-PHOSPHOGLUCONATE ALDOLASE"/>
    <property type="match status" value="1"/>
</dbReference>
<dbReference type="PROSITE" id="PS00160">
    <property type="entry name" value="ALDOLASE_KDPG_KHG_2"/>
    <property type="match status" value="1"/>
</dbReference>
<dbReference type="EC" id="4.1.2.14" evidence="5"/>
<dbReference type="EMBL" id="QGGU01000006">
    <property type="protein sequence ID" value="PWK50809.1"/>
    <property type="molecule type" value="Genomic_DNA"/>
</dbReference>
<comment type="subunit">
    <text evidence="4">Homotrimer.</text>
</comment>
<dbReference type="Pfam" id="PF01081">
    <property type="entry name" value="Aldolase"/>
    <property type="match status" value="1"/>
</dbReference>
<dbReference type="NCBIfam" id="NF004325">
    <property type="entry name" value="PRK05718.1"/>
    <property type="match status" value="1"/>
</dbReference>
<reference evidence="9 10" key="1">
    <citation type="submission" date="2018-05" db="EMBL/GenBank/DDBJ databases">
        <title>Genomic Encyclopedia of Type Strains, Phase IV (KMG-IV): sequencing the most valuable type-strain genomes for metagenomic binning, comparative biology and taxonomic classification.</title>
        <authorList>
            <person name="Goeker M."/>
        </authorList>
    </citation>
    <scope>NUCLEOTIDE SEQUENCE [LARGE SCALE GENOMIC DNA]</scope>
    <source>
        <strain evidence="9 10">DSM 25350</strain>
    </source>
</reference>
<dbReference type="InterPro" id="IPR031337">
    <property type="entry name" value="KDPG/KHG_AS_1"/>
</dbReference>
<evidence type="ECO:0000256" key="6">
    <source>
        <dbReference type="ARBA" id="ARBA00023239"/>
    </source>
</evidence>
<evidence type="ECO:0000256" key="5">
    <source>
        <dbReference type="ARBA" id="ARBA00013063"/>
    </source>
</evidence>
<dbReference type="NCBIfam" id="TIGR01182">
    <property type="entry name" value="eda"/>
    <property type="match status" value="1"/>
</dbReference>
<dbReference type="RefSeq" id="WP_280951672.1">
    <property type="nucleotide sequence ID" value="NZ_QGGU01000006.1"/>
</dbReference>
<gene>
    <name evidence="9" type="ORF">C8D97_10696</name>
</gene>
<dbReference type="CDD" id="cd00452">
    <property type="entry name" value="KDPG_aldolase"/>
    <property type="match status" value="1"/>
</dbReference>
<comment type="catalytic activity">
    <reaction evidence="1">
        <text>2-dehydro-3-deoxy-6-phospho-D-gluconate = D-glyceraldehyde 3-phosphate + pyruvate</text>
        <dbReference type="Rhea" id="RHEA:17089"/>
        <dbReference type="ChEBI" id="CHEBI:15361"/>
        <dbReference type="ChEBI" id="CHEBI:57569"/>
        <dbReference type="ChEBI" id="CHEBI:59776"/>
        <dbReference type="EC" id="4.1.2.14"/>
    </reaction>
</comment>
<sequence length="211" mass="22672">MVQHHPIRHIMQQAPVVPVLVIRDLEKAVPLAKALVNGGLNVLEITLRSDVALEAIERIQADVPNAIVGAGTVTNEQQLAELDKRNVAFAVSPGLTPKLLSSAESYKVALLPGVANASQIMMGMEYGYENFKFFPAEASGGIAALKSFYGPFNSLRFCPTGGISPSNFKQYLDLPNVECVGGTWVAPDDLIEANNWGEIERLAKAAVVDSQ</sequence>
<dbReference type="InterPro" id="IPR013785">
    <property type="entry name" value="Aldolase_TIM"/>
</dbReference>
<evidence type="ECO:0000313" key="9">
    <source>
        <dbReference type="EMBL" id="PWK50809.1"/>
    </source>
</evidence>
<evidence type="ECO:0000256" key="2">
    <source>
        <dbReference type="ARBA" id="ARBA00004736"/>
    </source>
</evidence>
<name>A0A316FQB1_9GAMM</name>
<dbReference type="InterPro" id="IPR000887">
    <property type="entry name" value="Aldlse_KDPG_KHG"/>
</dbReference>
<dbReference type="Gene3D" id="3.20.20.70">
    <property type="entry name" value="Aldolase class I"/>
    <property type="match status" value="1"/>
</dbReference>
<keyword evidence="10" id="KW-1185">Reference proteome</keyword>
<evidence type="ECO:0000256" key="7">
    <source>
        <dbReference type="ARBA" id="ARBA00023270"/>
    </source>
</evidence>
<evidence type="ECO:0000256" key="1">
    <source>
        <dbReference type="ARBA" id="ARBA00000654"/>
    </source>
</evidence>
<organism evidence="9 10">
    <name type="scientific">Pleionea mediterranea</name>
    <dbReference type="NCBI Taxonomy" id="523701"/>
    <lineage>
        <taxon>Bacteria</taxon>
        <taxon>Pseudomonadati</taxon>
        <taxon>Pseudomonadota</taxon>
        <taxon>Gammaproteobacteria</taxon>
        <taxon>Oceanospirillales</taxon>
        <taxon>Pleioneaceae</taxon>
        <taxon>Pleionea</taxon>
    </lineage>
</organism>
<dbReference type="PROSITE" id="PS00159">
    <property type="entry name" value="ALDOLASE_KDPG_KHG_1"/>
    <property type="match status" value="1"/>
</dbReference>
<proteinExistence type="inferred from homology"/>
<keyword evidence="7" id="KW-0704">Schiff base</keyword>
<keyword evidence="8" id="KW-0119">Carbohydrate metabolism</keyword>
<dbReference type="InterPro" id="IPR031338">
    <property type="entry name" value="KDPG/KHG_AS_2"/>
</dbReference>
<evidence type="ECO:0000313" key="10">
    <source>
        <dbReference type="Proteomes" id="UP000245790"/>
    </source>
</evidence>
<accession>A0A316FQB1</accession>
<comment type="caution">
    <text evidence="9">The sequence shown here is derived from an EMBL/GenBank/DDBJ whole genome shotgun (WGS) entry which is preliminary data.</text>
</comment>
<dbReference type="GO" id="GO:0008675">
    <property type="term" value="F:2-dehydro-3-deoxy-phosphogluconate aldolase activity"/>
    <property type="evidence" value="ECO:0007669"/>
    <property type="project" value="UniProtKB-EC"/>
</dbReference>
<dbReference type="PANTHER" id="PTHR30246:SF1">
    <property type="entry name" value="2-DEHYDRO-3-DEOXY-6-PHOSPHOGALACTONATE ALDOLASE-RELATED"/>
    <property type="match status" value="1"/>
</dbReference>